<dbReference type="EMBL" id="CP157762">
    <property type="protein sequence ID" value="XBP95673.1"/>
    <property type="molecule type" value="Genomic_DNA"/>
</dbReference>
<name>A0AAU8HIE4_9ACTN</name>
<dbReference type="EMBL" id="CP159342">
    <property type="protein sequence ID" value="XCH76377.1"/>
    <property type="molecule type" value="Genomic_DNA"/>
</dbReference>
<sequence>MKPSGRSLAALAAIAAGTLATLLAPATAQAITYHSRWIGPFTDYATCQTQSADANSPSTNEYATDCSYQASGISGRGPGYYYLYTYTLD</sequence>
<reference evidence="2" key="1">
    <citation type="submission" date="2024-01" db="EMBL/GenBank/DDBJ databases">
        <title>The genome sequence of Micromonospora mangrovi CCTCC AA 2012012.</title>
        <authorList>
            <person name="Gao J."/>
        </authorList>
    </citation>
    <scope>NUCLEOTIDE SEQUENCE</scope>
    <source>
        <strain evidence="2">CCTCC AA 2012012</strain>
    </source>
</reference>
<dbReference type="RefSeq" id="WP_350936707.1">
    <property type="nucleotide sequence ID" value="NZ_CP157762.1"/>
</dbReference>
<feature type="signal peptide" evidence="1">
    <location>
        <begin position="1"/>
        <end position="30"/>
    </location>
</feature>
<gene>
    <name evidence="3" type="ORF">ABUL08_09885</name>
    <name evidence="2" type="ORF">VK199_09835</name>
</gene>
<reference evidence="3" key="2">
    <citation type="submission" date="2024-06" db="EMBL/GenBank/DDBJ databases">
        <title>Micromonospora mangrovi CCTCC AA 2012012 genome sequences.</title>
        <authorList>
            <person name="Gao J."/>
        </authorList>
    </citation>
    <scope>NUCLEOTIDE SEQUENCE</scope>
    <source>
        <strain evidence="3">CCTCC AA 2012012</strain>
    </source>
</reference>
<protein>
    <submittedName>
        <fullName evidence="3">Uncharacterized protein</fullName>
    </submittedName>
</protein>
<proteinExistence type="predicted"/>
<feature type="chain" id="PRO_5043289178" evidence="1">
    <location>
        <begin position="31"/>
        <end position="89"/>
    </location>
</feature>
<dbReference type="AlphaFoldDB" id="A0AAU8HIE4"/>
<evidence type="ECO:0000313" key="3">
    <source>
        <dbReference type="EMBL" id="XCH76377.1"/>
    </source>
</evidence>
<evidence type="ECO:0000313" key="2">
    <source>
        <dbReference type="EMBL" id="XBP95673.1"/>
    </source>
</evidence>
<organism evidence="3">
    <name type="scientific">Micromonospora sp. CCTCC AA 2012012</name>
    <dbReference type="NCBI Taxonomy" id="3111921"/>
    <lineage>
        <taxon>Bacteria</taxon>
        <taxon>Bacillati</taxon>
        <taxon>Actinomycetota</taxon>
        <taxon>Actinomycetes</taxon>
        <taxon>Micromonosporales</taxon>
        <taxon>Micromonosporaceae</taxon>
        <taxon>Micromonospora</taxon>
    </lineage>
</organism>
<keyword evidence="1" id="KW-0732">Signal</keyword>
<evidence type="ECO:0000256" key="1">
    <source>
        <dbReference type="SAM" id="SignalP"/>
    </source>
</evidence>
<accession>A0AAU8HIE4</accession>